<reference evidence="1" key="1">
    <citation type="journal article" date="2021" name="PeerJ">
        <title>Extensive microbial diversity within the chicken gut microbiome revealed by metagenomics and culture.</title>
        <authorList>
            <person name="Gilroy R."/>
            <person name="Ravi A."/>
            <person name="Getino M."/>
            <person name="Pursley I."/>
            <person name="Horton D.L."/>
            <person name="Alikhan N.F."/>
            <person name="Baker D."/>
            <person name="Gharbi K."/>
            <person name="Hall N."/>
            <person name="Watson M."/>
            <person name="Adriaenssens E.M."/>
            <person name="Foster-Nyarko E."/>
            <person name="Jarju S."/>
            <person name="Secka A."/>
            <person name="Antonio M."/>
            <person name="Oren A."/>
            <person name="Chaudhuri R.R."/>
            <person name="La Ragione R."/>
            <person name="Hildebrand F."/>
            <person name="Pallen M.J."/>
        </authorList>
    </citation>
    <scope>NUCLEOTIDE SEQUENCE</scope>
    <source>
        <strain evidence="1">ChiGjej1B1-13045</strain>
    </source>
</reference>
<dbReference type="AlphaFoldDB" id="A0A9D2DA02"/>
<accession>A0A9D2DA02</accession>
<dbReference type="Gene3D" id="3.20.20.140">
    <property type="entry name" value="Metal-dependent hydrolases"/>
    <property type="match status" value="1"/>
</dbReference>
<name>A0A9D2DA02_9FIRM</name>
<dbReference type="EMBL" id="DXCD01000127">
    <property type="protein sequence ID" value="HIZ13236.1"/>
    <property type="molecule type" value="Genomic_DNA"/>
</dbReference>
<evidence type="ECO:0000313" key="1">
    <source>
        <dbReference type="EMBL" id="HIZ13236.1"/>
    </source>
</evidence>
<protein>
    <submittedName>
        <fullName evidence="1">Dipeptidase</fullName>
    </submittedName>
</protein>
<dbReference type="GO" id="GO:0006508">
    <property type="term" value="P:proteolysis"/>
    <property type="evidence" value="ECO:0007669"/>
    <property type="project" value="InterPro"/>
</dbReference>
<dbReference type="InterPro" id="IPR032466">
    <property type="entry name" value="Metal_Hydrolase"/>
</dbReference>
<dbReference type="SUPFAM" id="SSF51556">
    <property type="entry name" value="Metallo-dependent hydrolases"/>
    <property type="match status" value="1"/>
</dbReference>
<dbReference type="GO" id="GO:0070573">
    <property type="term" value="F:metallodipeptidase activity"/>
    <property type="evidence" value="ECO:0007669"/>
    <property type="project" value="InterPro"/>
</dbReference>
<reference evidence="1" key="2">
    <citation type="submission" date="2021-04" db="EMBL/GenBank/DDBJ databases">
        <authorList>
            <person name="Gilroy R."/>
        </authorList>
    </citation>
    <scope>NUCLEOTIDE SEQUENCE</scope>
    <source>
        <strain evidence="1">ChiGjej1B1-13045</strain>
    </source>
</reference>
<dbReference type="Pfam" id="PF01244">
    <property type="entry name" value="Peptidase_M19"/>
    <property type="match status" value="1"/>
</dbReference>
<dbReference type="PANTHER" id="PTHR10443">
    <property type="entry name" value="MICROSOMAL DIPEPTIDASE"/>
    <property type="match status" value="1"/>
</dbReference>
<dbReference type="PANTHER" id="PTHR10443:SF12">
    <property type="entry name" value="DIPEPTIDASE"/>
    <property type="match status" value="1"/>
</dbReference>
<sequence>MHCDTLSMLLDEKNAGLDRNSLCVDIERLKESGAAAQFFACYVNEAQFSGYKDPWDRAYEMVLAMISYARRSENAGFGIACSCGDILRMERENRIAGILTVEEGGVLNGCHERLAALYDCGIRLVTLTWNHENCIGSPNSRERNVMEKGLTPFGIETVERMNELGMVVDVSHLSDGGFWDCIRHSRKPVAASHSNARTLCPHPRNLTDEMLHALGENGGAAGVNFYGAFLRQTGGGGSQKDGKEVLPAGIKDIVRHIRYMTDRAGEEAVALGTDFDGFDRDALPAGIEGVQDMDLLWDEMKRAGFTERQIEKTAYGNVMRILHECIG</sequence>
<dbReference type="PROSITE" id="PS51365">
    <property type="entry name" value="RENAL_DIPEPTIDASE_2"/>
    <property type="match status" value="1"/>
</dbReference>
<gene>
    <name evidence="1" type="ORF">H9817_04860</name>
</gene>
<evidence type="ECO:0000313" key="2">
    <source>
        <dbReference type="Proteomes" id="UP000824017"/>
    </source>
</evidence>
<dbReference type="CDD" id="cd01301">
    <property type="entry name" value="rDP_like"/>
    <property type="match status" value="1"/>
</dbReference>
<dbReference type="Proteomes" id="UP000824017">
    <property type="component" value="Unassembled WGS sequence"/>
</dbReference>
<proteinExistence type="predicted"/>
<dbReference type="InterPro" id="IPR008257">
    <property type="entry name" value="Pept_M19"/>
</dbReference>
<comment type="caution">
    <text evidence="1">The sequence shown here is derived from an EMBL/GenBank/DDBJ whole genome shotgun (WGS) entry which is preliminary data.</text>
</comment>
<organism evidence="1 2">
    <name type="scientific">Candidatus Mediterraneibacter stercorigallinarum</name>
    <dbReference type="NCBI Taxonomy" id="2838686"/>
    <lineage>
        <taxon>Bacteria</taxon>
        <taxon>Bacillati</taxon>
        <taxon>Bacillota</taxon>
        <taxon>Clostridia</taxon>
        <taxon>Lachnospirales</taxon>
        <taxon>Lachnospiraceae</taxon>
        <taxon>Mediterraneibacter</taxon>
    </lineage>
</organism>